<sequence length="100" mass="11022">MAPGAASGEAGRGGPPPPVPGIERFAAHRWDQVKLPDRVEVRWLGGAARRIVLRFVPIAADRCRLEWMIARALPFGARASFRREEPAILRQGPRFGARLS</sequence>
<feature type="region of interest" description="Disordered" evidence="1">
    <location>
        <begin position="1"/>
        <end position="23"/>
    </location>
</feature>
<reference evidence="2 3" key="1">
    <citation type="submission" date="2015-09" db="EMBL/GenBank/DDBJ databases">
        <title>Sorangium comparison.</title>
        <authorList>
            <person name="Zaburannyi N."/>
            <person name="Bunk B."/>
            <person name="Overmann J."/>
            <person name="Mueller R."/>
        </authorList>
    </citation>
    <scope>NUCLEOTIDE SEQUENCE [LARGE SCALE GENOMIC DNA]</scope>
    <source>
        <strain evidence="2 3">So ce836</strain>
    </source>
</reference>
<dbReference type="Proteomes" id="UP000295497">
    <property type="component" value="Chromosome"/>
</dbReference>
<dbReference type="AlphaFoldDB" id="A0A4P2QTZ5"/>
<evidence type="ECO:0000256" key="1">
    <source>
        <dbReference type="SAM" id="MobiDB-lite"/>
    </source>
</evidence>
<gene>
    <name evidence="2" type="ORF">SOCE836_059490</name>
</gene>
<proteinExistence type="predicted"/>
<protein>
    <submittedName>
        <fullName evidence="2">Uncharacterized protein</fullName>
    </submittedName>
</protein>
<name>A0A4P2QTZ5_SORCE</name>
<accession>A0A4P2QTZ5</accession>
<evidence type="ECO:0000313" key="3">
    <source>
        <dbReference type="Proteomes" id="UP000295497"/>
    </source>
</evidence>
<dbReference type="EMBL" id="CP012672">
    <property type="protein sequence ID" value="AUX33785.1"/>
    <property type="molecule type" value="Genomic_DNA"/>
</dbReference>
<organism evidence="2 3">
    <name type="scientific">Sorangium cellulosum</name>
    <name type="common">Polyangium cellulosum</name>
    <dbReference type="NCBI Taxonomy" id="56"/>
    <lineage>
        <taxon>Bacteria</taxon>
        <taxon>Pseudomonadati</taxon>
        <taxon>Myxococcota</taxon>
        <taxon>Polyangia</taxon>
        <taxon>Polyangiales</taxon>
        <taxon>Polyangiaceae</taxon>
        <taxon>Sorangium</taxon>
    </lineage>
</organism>
<evidence type="ECO:0000313" key="2">
    <source>
        <dbReference type="EMBL" id="AUX33785.1"/>
    </source>
</evidence>